<protein>
    <submittedName>
        <fullName evidence="2">Uncharacterized protein</fullName>
    </submittedName>
</protein>
<keyword evidence="3" id="KW-1185">Reference proteome</keyword>
<proteinExistence type="predicted"/>
<sequence length="68" mass="7486">MRENSRLLLGPQTVPKRALQTPSRASRAPVPPGPGVRASLTTFIRVLYNGDSQSSPMEEKRDLPKVTQ</sequence>
<feature type="compositionally biased region" description="Basic and acidic residues" evidence="1">
    <location>
        <begin position="57"/>
        <end position="68"/>
    </location>
</feature>
<dbReference type="Proteomes" id="UP001176941">
    <property type="component" value="Chromosome 4"/>
</dbReference>
<feature type="region of interest" description="Disordered" evidence="1">
    <location>
        <begin position="1"/>
        <end position="36"/>
    </location>
</feature>
<dbReference type="EMBL" id="OX459940">
    <property type="protein sequence ID" value="CAI9174711.1"/>
    <property type="molecule type" value="Genomic_DNA"/>
</dbReference>
<evidence type="ECO:0000313" key="2">
    <source>
        <dbReference type="EMBL" id="CAI9174711.1"/>
    </source>
</evidence>
<feature type="region of interest" description="Disordered" evidence="1">
    <location>
        <begin position="49"/>
        <end position="68"/>
    </location>
</feature>
<evidence type="ECO:0000313" key="3">
    <source>
        <dbReference type="Proteomes" id="UP001176941"/>
    </source>
</evidence>
<gene>
    <name evidence="2" type="ORF">MRATA1EN1_LOCUS23673</name>
</gene>
<name>A0ABN8ZNZ7_RANTA</name>
<organism evidence="2 3">
    <name type="scientific">Rangifer tarandus platyrhynchus</name>
    <name type="common">Svalbard reindeer</name>
    <dbReference type="NCBI Taxonomy" id="3082113"/>
    <lineage>
        <taxon>Eukaryota</taxon>
        <taxon>Metazoa</taxon>
        <taxon>Chordata</taxon>
        <taxon>Craniata</taxon>
        <taxon>Vertebrata</taxon>
        <taxon>Euteleostomi</taxon>
        <taxon>Mammalia</taxon>
        <taxon>Eutheria</taxon>
        <taxon>Laurasiatheria</taxon>
        <taxon>Artiodactyla</taxon>
        <taxon>Ruminantia</taxon>
        <taxon>Pecora</taxon>
        <taxon>Cervidae</taxon>
        <taxon>Odocoileinae</taxon>
        <taxon>Rangifer</taxon>
    </lineage>
</organism>
<accession>A0ABN8ZNZ7</accession>
<reference evidence="2" key="1">
    <citation type="submission" date="2023-04" db="EMBL/GenBank/DDBJ databases">
        <authorList>
            <consortium name="ELIXIR-Norway"/>
        </authorList>
    </citation>
    <scope>NUCLEOTIDE SEQUENCE [LARGE SCALE GENOMIC DNA]</scope>
</reference>
<evidence type="ECO:0000256" key="1">
    <source>
        <dbReference type="SAM" id="MobiDB-lite"/>
    </source>
</evidence>